<keyword evidence="3" id="KW-1185">Reference proteome</keyword>
<feature type="region of interest" description="Disordered" evidence="1">
    <location>
        <begin position="13"/>
        <end position="74"/>
    </location>
</feature>
<feature type="non-terminal residue" evidence="2">
    <location>
        <position position="1"/>
    </location>
</feature>
<feature type="compositionally biased region" description="Pro residues" evidence="1">
    <location>
        <begin position="34"/>
        <end position="50"/>
    </location>
</feature>
<comment type="caution">
    <text evidence="2">The sequence shown here is derived from an EMBL/GenBank/DDBJ whole genome shotgun (WGS) entry which is preliminary data.</text>
</comment>
<protein>
    <submittedName>
        <fullName evidence="2">Uncharacterized protein</fullName>
    </submittedName>
</protein>
<dbReference type="EMBL" id="AVOT02067494">
    <property type="protein sequence ID" value="MBW0558998.1"/>
    <property type="molecule type" value="Genomic_DNA"/>
</dbReference>
<dbReference type="Proteomes" id="UP000765509">
    <property type="component" value="Unassembled WGS sequence"/>
</dbReference>
<reference evidence="2" key="1">
    <citation type="submission" date="2021-03" db="EMBL/GenBank/DDBJ databases">
        <title>Draft genome sequence of rust myrtle Austropuccinia psidii MF-1, a brazilian biotype.</title>
        <authorList>
            <person name="Quecine M.C."/>
            <person name="Pachon D.M.R."/>
            <person name="Bonatelli M.L."/>
            <person name="Correr F.H."/>
            <person name="Franceschini L.M."/>
            <person name="Leite T.F."/>
            <person name="Margarido G.R.A."/>
            <person name="Almeida C.A."/>
            <person name="Ferrarezi J.A."/>
            <person name="Labate C.A."/>
        </authorList>
    </citation>
    <scope>NUCLEOTIDE SEQUENCE</scope>
    <source>
        <strain evidence="2">MF-1</strain>
    </source>
</reference>
<accession>A0A9Q3J9R6</accession>
<evidence type="ECO:0000256" key="1">
    <source>
        <dbReference type="SAM" id="MobiDB-lite"/>
    </source>
</evidence>
<evidence type="ECO:0000313" key="2">
    <source>
        <dbReference type="EMBL" id="MBW0558998.1"/>
    </source>
</evidence>
<proteinExistence type="predicted"/>
<evidence type="ECO:0000313" key="3">
    <source>
        <dbReference type="Proteomes" id="UP000765509"/>
    </source>
</evidence>
<dbReference type="AlphaFoldDB" id="A0A9Q3J9R6"/>
<organism evidence="2 3">
    <name type="scientific">Austropuccinia psidii MF-1</name>
    <dbReference type="NCBI Taxonomy" id="1389203"/>
    <lineage>
        <taxon>Eukaryota</taxon>
        <taxon>Fungi</taxon>
        <taxon>Dikarya</taxon>
        <taxon>Basidiomycota</taxon>
        <taxon>Pucciniomycotina</taxon>
        <taxon>Pucciniomycetes</taxon>
        <taxon>Pucciniales</taxon>
        <taxon>Sphaerophragmiaceae</taxon>
        <taxon>Austropuccinia</taxon>
    </lineage>
</organism>
<gene>
    <name evidence="2" type="ORF">O181_098713</name>
</gene>
<name>A0A9Q3J9R6_9BASI</name>
<sequence length="74" mass="7774">MGFKCQILLASKPRGNPLQAQVAPDGQTNSSANPPKPKSPPVPGPSPSSQPPEDVATREPEPEVAPMKSTEEPF</sequence>